<feature type="compositionally biased region" description="Low complexity" evidence="1">
    <location>
        <begin position="565"/>
        <end position="579"/>
    </location>
</feature>
<reference evidence="3" key="1">
    <citation type="submission" date="2022-12" db="EMBL/GenBank/DDBJ databases">
        <authorList>
            <person name="Webb A."/>
        </authorList>
    </citation>
    <scope>NUCLEOTIDE SEQUENCE</scope>
    <source>
        <strain evidence="3">Hp1</strain>
    </source>
</reference>
<protein>
    <recommendedName>
        <fullName evidence="5">Transglutaminase elicitor</fullName>
    </recommendedName>
</protein>
<dbReference type="AlphaFoldDB" id="A0AAV0UZR3"/>
<dbReference type="GO" id="GO:0016755">
    <property type="term" value="F:aminoacyltransferase activity"/>
    <property type="evidence" value="ECO:0007669"/>
    <property type="project" value="InterPro"/>
</dbReference>
<organism evidence="3 4">
    <name type="scientific">Hyaloperonospora brassicae</name>
    <name type="common">Brassica downy mildew</name>
    <name type="synonym">Peronospora brassicae</name>
    <dbReference type="NCBI Taxonomy" id="162125"/>
    <lineage>
        <taxon>Eukaryota</taxon>
        <taxon>Sar</taxon>
        <taxon>Stramenopiles</taxon>
        <taxon>Oomycota</taxon>
        <taxon>Peronosporomycetes</taxon>
        <taxon>Peronosporales</taxon>
        <taxon>Peronosporaceae</taxon>
        <taxon>Hyaloperonospora</taxon>
    </lineage>
</organism>
<gene>
    <name evidence="3" type="ORF">HBR001_LOCUS8609</name>
</gene>
<evidence type="ECO:0000256" key="1">
    <source>
        <dbReference type="SAM" id="MobiDB-lite"/>
    </source>
</evidence>
<evidence type="ECO:0000256" key="2">
    <source>
        <dbReference type="SAM" id="SignalP"/>
    </source>
</evidence>
<feature type="chain" id="PRO_5043976199" description="Transglutaminase elicitor" evidence="2">
    <location>
        <begin position="27"/>
        <end position="620"/>
    </location>
</feature>
<evidence type="ECO:0008006" key="5">
    <source>
        <dbReference type="Google" id="ProtNLM"/>
    </source>
</evidence>
<dbReference type="InterPro" id="IPR032048">
    <property type="entry name" value="TGase_elicitor"/>
</dbReference>
<feature type="compositionally biased region" description="Low complexity" evidence="1">
    <location>
        <begin position="586"/>
        <end position="620"/>
    </location>
</feature>
<keyword evidence="2" id="KW-0732">Signal</keyword>
<comment type="caution">
    <text evidence="3">The sequence shown here is derived from an EMBL/GenBank/DDBJ whole genome shotgun (WGS) entry which is preliminary data.</text>
</comment>
<name>A0AAV0UZR3_HYABA</name>
<proteinExistence type="predicted"/>
<evidence type="ECO:0000313" key="3">
    <source>
        <dbReference type="EMBL" id="CAI5741703.1"/>
    </source>
</evidence>
<evidence type="ECO:0000313" key="4">
    <source>
        <dbReference type="Proteomes" id="UP001162031"/>
    </source>
</evidence>
<dbReference type="EMBL" id="CANTFL010001451">
    <property type="protein sequence ID" value="CAI5741703.1"/>
    <property type="molecule type" value="Genomic_DNA"/>
</dbReference>
<accession>A0AAV0UZR3</accession>
<dbReference type="Gene3D" id="3.30.40.240">
    <property type="entry name" value="Transglutaminase elicitor, body domain"/>
    <property type="match status" value="1"/>
</dbReference>
<keyword evidence="4" id="KW-1185">Reference proteome</keyword>
<sequence>MAYAVHRRLIAAAVALVAVQLEQTLATSLYYDPVTTANTTDEISSKFPGRGAQVNDEDCTIAVEVDPTLPDLSTISKVPVVYMDLLANMTTAPMEAISSMMGTAVLFEAIPATEADQDVYTTTTTTTSTISDVPLNRKNIGIPTTTAVTTENEATEDELNCATGWDNSSRILRDAPAASRRPSVEKSATKRRLEANANQDIAKLEAYFGTAMEMELARLPSMGVVSPSPWPGPYWPTYQDGINVVWSPGQPSAAEKYATAFGLHVRDFMDRVSADNGVDSMHQHPKCSSDSDCSSRSDGSVCGKRVGKITGYCIPTWFGICHAWAPAATIEEEPQCPVTHNGVTFQPLDIKALISDVYDGAAVPTVFTGTRYNGGRDSKDAYGRHLNDAYRDLNPAYFHIAAANILGKLNHTFVADVTAGAEVWNQPVRGFKVYEQTAMSTKEAARTFYGLKKYPWNAAAKSIVYIKMRLSWIYETYEDGGLVSSGRVSQYTTGVYYTYLLELDRSGKIIGGEWVYDSDSIHPDFLWLPKSKPALDAVTSTGLKYADVVMLLKKSVACSDALSGSASNGSAEASPSTAAESDDAVASESTSSSGSLASDLTSTPASAASPSSSSADVPRD</sequence>
<feature type="region of interest" description="Disordered" evidence="1">
    <location>
        <begin position="279"/>
        <end position="298"/>
    </location>
</feature>
<dbReference type="Proteomes" id="UP001162031">
    <property type="component" value="Unassembled WGS sequence"/>
</dbReference>
<dbReference type="Pfam" id="PF16683">
    <property type="entry name" value="TGase_elicitor"/>
    <property type="match status" value="1"/>
</dbReference>
<feature type="signal peptide" evidence="2">
    <location>
        <begin position="1"/>
        <end position="26"/>
    </location>
</feature>
<feature type="region of interest" description="Disordered" evidence="1">
    <location>
        <begin position="565"/>
        <end position="620"/>
    </location>
</feature>